<evidence type="ECO:0000256" key="6">
    <source>
        <dbReference type="ARBA" id="ARBA00023002"/>
    </source>
</evidence>
<dbReference type="Pfam" id="PF00970">
    <property type="entry name" value="FAD_binding_6"/>
    <property type="match status" value="1"/>
</dbReference>
<dbReference type="PANTHER" id="PTHR47354:SF6">
    <property type="entry name" value="NADH OXIDOREDUCTASE HCR"/>
    <property type="match status" value="1"/>
</dbReference>
<evidence type="ECO:0000256" key="7">
    <source>
        <dbReference type="ARBA" id="ARBA00023004"/>
    </source>
</evidence>
<dbReference type="InterPro" id="IPR017927">
    <property type="entry name" value="FAD-bd_FR_type"/>
</dbReference>
<dbReference type="CDD" id="cd06216">
    <property type="entry name" value="FNR_iron_sulfur_binding_2"/>
    <property type="match status" value="1"/>
</dbReference>
<dbReference type="PANTHER" id="PTHR47354">
    <property type="entry name" value="NADH OXIDOREDUCTASE HCR"/>
    <property type="match status" value="1"/>
</dbReference>
<dbReference type="CDD" id="cd00207">
    <property type="entry name" value="fer2"/>
    <property type="match status" value="1"/>
</dbReference>
<dbReference type="InterPro" id="IPR001041">
    <property type="entry name" value="2Fe-2S_ferredoxin-type"/>
</dbReference>
<organism evidence="11 12">
    <name type="scientific">Hoyosella subflava (strain DSM 45089 / JCM 17490 / NBRC 109087 / DQS3-9A1)</name>
    <name type="common">Amycolicicoccus subflavus</name>
    <dbReference type="NCBI Taxonomy" id="443218"/>
    <lineage>
        <taxon>Bacteria</taxon>
        <taxon>Bacillati</taxon>
        <taxon>Actinomycetota</taxon>
        <taxon>Actinomycetes</taxon>
        <taxon>Mycobacteriales</taxon>
        <taxon>Hoyosellaceae</taxon>
        <taxon>Hoyosella</taxon>
    </lineage>
</organism>
<evidence type="ECO:0000256" key="5">
    <source>
        <dbReference type="ARBA" id="ARBA00022827"/>
    </source>
</evidence>
<dbReference type="EMBL" id="CP002786">
    <property type="protein sequence ID" value="AEF41057.1"/>
    <property type="molecule type" value="Genomic_DNA"/>
</dbReference>
<protein>
    <submittedName>
        <fullName evidence="11">Ferredoxin</fullName>
    </submittedName>
</protein>
<dbReference type="SUPFAM" id="SSF54292">
    <property type="entry name" value="2Fe-2S ferredoxin-like"/>
    <property type="match status" value="1"/>
</dbReference>
<feature type="domain" description="FAD-binding FR-type" evidence="10">
    <location>
        <begin position="45"/>
        <end position="148"/>
    </location>
</feature>
<dbReference type="GO" id="GO:0016491">
    <property type="term" value="F:oxidoreductase activity"/>
    <property type="evidence" value="ECO:0007669"/>
    <property type="project" value="UniProtKB-KW"/>
</dbReference>
<keyword evidence="5" id="KW-0274">FAD</keyword>
<keyword evidence="2" id="KW-0285">Flavoprotein</keyword>
<dbReference type="SUPFAM" id="SSF52343">
    <property type="entry name" value="Ferredoxin reductase-like, C-terminal NADP-linked domain"/>
    <property type="match status" value="1"/>
</dbReference>
<dbReference type="eggNOG" id="COG1018">
    <property type="taxonomic scope" value="Bacteria"/>
</dbReference>
<evidence type="ECO:0000256" key="8">
    <source>
        <dbReference type="ARBA" id="ARBA00023014"/>
    </source>
</evidence>
<keyword evidence="12" id="KW-1185">Reference proteome</keyword>
<keyword evidence="4" id="KW-0479">Metal-binding</keyword>
<dbReference type="Pfam" id="PF00111">
    <property type="entry name" value="Fer2"/>
    <property type="match status" value="1"/>
</dbReference>
<sequence length="367" mass="40483">MAMAERGAEPEVHPVRRRALRAVRHLFSPLLPDDYLELINPLWTTKELRGRVEKIEWQGSQAVTVSIMPGFNWPGHKPGQYIRLGVLINGRFHWRAYSLTSDPEPEDGLISLSPKVVESGTVSPYLVHRITPGTIVRLGEIEGVFTLPDPLPEKMLFISAGSGITPIISMLRSLDHRQEVNDVVIVHSAHKADEVMFGDVLKDLDDRYPGFRLHLRITEHDSLFTVDQLDDVCPDWREREAFCSGPGEMTDSFLDHFEENGLSDHIHYERFQPVIGGQGKGGAGGKVHLTHSKVTAECDGDTPILEVGEEAGVKMPYGCRIGVCHTCVGTLLSGQIRDLRSGEVGGSKGDTIRTCVNTAEGDIAIGL</sequence>
<comment type="cofactor">
    <cofactor evidence="1">
        <name>FAD</name>
        <dbReference type="ChEBI" id="CHEBI:57692"/>
    </cofactor>
</comment>
<dbReference type="InterPro" id="IPR050415">
    <property type="entry name" value="MRET"/>
</dbReference>
<evidence type="ECO:0000256" key="1">
    <source>
        <dbReference type="ARBA" id="ARBA00001974"/>
    </source>
</evidence>
<evidence type="ECO:0000256" key="2">
    <source>
        <dbReference type="ARBA" id="ARBA00022630"/>
    </source>
</evidence>
<dbReference type="Gene3D" id="3.10.20.30">
    <property type="match status" value="1"/>
</dbReference>
<dbReference type="STRING" id="443218.AS9A_2610"/>
<dbReference type="InterPro" id="IPR039261">
    <property type="entry name" value="FNR_nucleotide-bd"/>
</dbReference>
<dbReference type="PROSITE" id="PS51085">
    <property type="entry name" value="2FE2S_FER_2"/>
    <property type="match status" value="1"/>
</dbReference>
<dbReference type="PRINTS" id="PR00409">
    <property type="entry name" value="PHDIOXRDTASE"/>
</dbReference>
<dbReference type="InterPro" id="IPR017938">
    <property type="entry name" value="Riboflavin_synthase-like_b-brl"/>
</dbReference>
<dbReference type="SUPFAM" id="SSF63380">
    <property type="entry name" value="Riboflavin synthase domain-like"/>
    <property type="match status" value="1"/>
</dbReference>
<dbReference type="KEGG" id="asd:AS9A_2610"/>
<keyword evidence="6" id="KW-0560">Oxidoreductase</keyword>
<accession>F6EGK4</accession>
<dbReference type="AlphaFoldDB" id="F6EGK4"/>
<dbReference type="Gene3D" id="3.40.50.80">
    <property type="entry name" value="Nucleotide-binding domain of ferredoxin-NADP reductase (FNR) module"/>
    <property type="match status" value="1"/>
</dbReference>
<dbReference type="GO" id="GO:0051537">
    <property type="term" value="F:2 iron, 2 sulfur cluster binding"/>
    <property type="evidence" value="ECO:0007669"/>
    <property type="project" value="UniProtKB-KW"/>
</dbReference>
<proteinExistence type="predicted"/>
<keyword evidence="7" id="KW-0408">Iron</keyword>
<dbReference type="InterPro" id="IPR036010">
    <property type="entry name" value="2Fe-2S_ferredoxin-like_sf"/>
</dbReference>
<name>F6EGK4_HOYSD</name>
<dbReference type="InterPro" id="IPR012675">
    <property type="entry name" value="Beta-grasp_dom_sf"/>
</dbReference>
<dbReference type="InterPro" id="IPR001433">
    <property type="entry name" value="OxRdtase_FAD/NAD-bd"/>
</dbReference>
<evidence type="ECO:0000256" key="3">
    <source>
        <dbReference type="ARBA" id="ARBA00022714"/>
    </source>
</evidence>
<feature type="domain" description="2Fe-2S ferredoxin-type" evidence="9">
    <location>
        <begin position="285"/>
        <end position="367"/>
    </location>
</feature>
<evidence type="ECO:0000256" key="4">
    <source>
        <dbReference type="ARBA" id="ARBA00022723"/>
    </source>
</evidence>
<dbReference type="HOGENOM" id="CLU_003827_14_2_11"/>
<keyword evidence="8" id="KW-0411">Iron-sulfur</keyword>
<dbReference type="Gene3D" id="2.40.30.10">
    <property type="entry name" value="Translation factors"/>
    <property type="match status" value="1"/>
</dbReference>
<keyword evidence="3" id="KW-0001">2Fe-2S</keyword>
<dbReference type="InterPro" id="IPR008333">
    <property type="entry name" value="Cbr1-like_FAD-bd_dom"/>
</dbReference>
<dbReference type="PROSITE" id="PS51384">
    <property type="entry name" value="FAD_FR"/>
    <property type="match status" value="1"/>
</dbReference>
<dbReference type="Pfam" id="PF00175">
    <property type="entry name" value="NAD_binding_1"/>
    <property type="match status" value="1"/>
</dbReference>
<evidence type="ECO:0000313" key="12">
    <source>
        <dbReference type="Proteomes" id="UP000009235"/>
    </source>
</evidence>
<evidence type="ECO:0000259" key="9">
    <source>
        <dbReference type="PROSITE" id="PS51085"/>
    </source>
</evidence>
<reference evidence="11 12" key="1">
    <citation type="journal article" date="2011" name="J. Bacteriol.">
        <title>Complete genome sequence of Amycolicicoccus subflavus DQS3-9A1T, an actinomycete isolated from crude oil-polluted soil.</title>
        <authorList>
            <person name="Cai M."/>
            <person name="Chen W.M."/>
            <person name="Nie Y."/>
            <person name="Chi C.Q."/>
            <person name="Wang Y.N."/>
            <person name="Tang Y.Q."/>
            <person name="Li G.Y."/>
            <person name="Wu X.L."/>
        </authorList>
    </citation>
    <scope>NUCLEOTIDE SEQUENCE [LARGE SCALE GENOMIC DNA]</scope>
    <source>
        <strain evidence="12">DSM 45089 / DQS3-9A1</strain>
    </source>
</reference>
<dbReference type="GO" id="GO:0046872">
    <property type="term" value="F:metal ion binding"/>
    <property type="evidence" value="ECO:0007669"/>
    <property type="project" value="UniProtKB-KW"/>
</dbReference>
<evidence type="ECO:0000313" key="11">
    <source>
        <dbReference type="EMBL" id="AEF41057.1"/>
    </source>
</evidence>
<evidence type="ECO:0000259" key="10">
    <source>
        <dbReference type="PROSITE" id="PS51384"/>
    </source>
</evidence>
<gene>
    <name evidence="11" type="ordered locus">AS9A_2610</name>
</gene>
<dbReference type="Proteomes" id="UP000009235">
    <property type="component" value="Chromosome"/>
</dbReference>